<dbReference type="Proteomes" id="UP000249526">
    <property type="component" value="Unassembled WGS sequence"/>
</dbReference>
<accession>A0A8G1R176</accession>
<organism evidence="1 2">
    <name type="scientific">Aspergillus piperis CBS 112811</name>
    <dbReference type="NCBI Taxonomy" id="1448313"/>
    <lineage>
        <taxon>Eukaryota</taxon>
        <taxon>Fungi</taxon>
        <taxon>Dikarya</taxon>
        <taxon>Ascomycota</taxon>
        <taxon>Pezizomycotina</taxon>
        <taxon>Eurotiomycetes</taxon>
        <taxon>Eurotiomycetidae</taxon>
        <taxon>Eurotiales</taxon>
        <taxon>Aspergillaceae</taxon>
        <taxon>Aspergillus</taxon>
        <taxon>Aspergillus subgen. Circumdati</taxon>
    </lineage>
</organism>
<dbReference type="AlphaFoldDB" id="A0A8G1R176"/>
<sequence>MSISVPVAPRRAFSPVARPPYFFVVARNRAARWKVICSTCGFIAISASPITEINVSDSWADTEKFGGSDIITLDS</sequence>
<reference evidence="1 2" key="1">
    <citation type="submission" date="2018-02" db="EMBL/GenBank/DDBJ databases">
        <title>The genomes of Aspergillus section Nigri reveals drivers in fungal speciation.</title>
        <authorList>
            <consortium name="DOE Joint Genome Institute"/>
            <person name="Vesth T.C."/>
            <person name="Nybo J."/>
            <person name="Theobald S."/>
            <person name="Brandl J."/>
            <person name="Frisvad J.C."/>
            <person name="Nielsen K.F."/>
            <person name="Lyhne E.K."/>
            <person name="Kogle M.E."/>
            <person name="Kuo A."/>
            <person name="Riley R."/>
            <person name="Clum A."/>
            <person name="Nolan M."/>
            <person name="Lipzen A."/>
            <person name="Salamov A."/>
            <person name="Henrissat B."/>
            <person name="Wiebenga A."/>
            <person name="De vries R.P."/>
            <person name="Grigoriev I.V."/>
            <person name="Mortensen U.H."/>
            <person name="Andersen M.R."/>
            <person name="Baker S.E."/>
        </authorList>
    </citation>
    <scope>NUCLEOTIDE SEQUENCE [LARGE SCALE GENOMIC DNA]</scope>
    <source>
        <strain evidence="1 2">CBS 112811</strain>
    </source>
</reference>
<evidence type="ECO:0000313" key="2">
    <source>
        <dbReference type="Proteomes" id="UP000249526"/>
    </source>
</evidence>
<dbReference type="GeneID" id="37163534"/>
<dbReference type="EMBL" id="KZ825061">
    <property type="protein sequence ID" value="RAH58181.1"/>
    <property type="molecule type" value="Genomic_DNA"/>
</dbReference>
<dbReference type="RefSeq" id="XP_025516103.1">
    <property type="nucleotide sequence ID" value="XM_025660132.1"/>
</dbReference>
<name>A0A8G1R176_9EURO</name>
<keyword evidence="2" id="KW-1185">Reference proteome</keyword>
<evidence type="ECO:0000313" key="1">
    <source>
        <dbReference type="EMBL" id="RAH58181.1"/>
    </source>
</evidence>
<gene>
    <name evidence="1" type="ORF">BO85DRAFT_449284</name>
</gene>
<proteinExistence type="predicted"/>
<protein>
    <submittedName>
        <fullName evidence="1">Uncharacterized protein</fullName>
    </submittedName>
</protein>